<dbReference type="CDD" id="cd16917">
    <property type="entry name" value="HATPase_UhpB-NarQ-NarX-like"/>
    <property type="match status" value="1"/>
</dbReference>
<keyword evidence="6 11" id="KW-0418">Kinase</keyword>
<keyword evidence="7" id="KW-0067">ATP-binding</keyword>
<gene>
    <name evidence="11" type="ORF">NDM98_16105</name>
</gene>
<dbReference type="Gene3D" id="3.30.565.10">
    <property type="entry name" value="Histidine kinase-like ATPase, C-terminal domain"/>
    <property type="match status" value="1"/>
</dbReference>
<feature type="domain" description="Signal transduction histidine kinase subgroup 3 dimerisation and phosphoacceptor" evidence="10">
    <location>
        <begin position="174"/>
        <end position="237"/>
    </location>
</feature>
<feature type="transmembrane region" description="Helical" evidence="9">
    <location>
        <begin position="94"/>
        <end position="111"/>
    </location>
</feature>
<evidence type="ECO:0000256" key="7">
    <source>
        <dbReference type="ARBA" id="ARBA00022840"/>
    </source>
</evidence>
<sequence length="372" mass="43039">MKYIFITLVVLFLFSCFEQLDLIYSYEYWFGMGLFAGLATSRPLWRSVSLFYSVLAFVYSGFHFIVLSDSMLTPYFIYSILAVAFSFEDKTSSYIPFYLIGLFLSVHSFYFSETVSLAMLLISYYIILVFALFSIKKLTLSNEQYIQEKQSYLIEYRTLNRQLREQELSTASKERNRIARDLHDSVGHQLTALMMQLQVVEMQLDSMPEQQKLLKQTKDLARNSLQEMRDSVQALQKDSVKGLEAVIHLIRKLEAESHVRIQMVTKPGAMSIVLDDDQSVAVYRFIQEGLTNAMRHAYSREVDVTLEVLGEHSYAMRMSNRLHQPPQGEGFGLRNLRNRFTNLDGRFDSGVHGDHFVIKGVFPIIKRDMEGS</sequence>
<evidence type="ECO:0000256" key="2">
    <source>
        <dbReference type="ARBA" id="ARBA00012438"/>
    </source>
</evidence>
<dbReference type="InterPro" id="IPR011712">
    <property type="entry name" value="Sig_transdc_His_kin_sub3_dim/P"/>
</dbReference>
<evidence type="ECO:0000313" key="12">
    <source>
        <dbReference type="Proteomes" id="UP001203665"/>
    </source>
</evidence>
<evidence type="ECO:0000256" key="1">
    <source>
        <dbReference type="ARBA" id="ARBA00000085"/>
    </source>
</evidence>
<dbReference type="PANTHER" id="PTHR24421">
    <property type="entry name" value="NITRATE/NITRITE SENSOR PROTEIN NARX-RELATED"/>
    <property type="match status" value="1"/>
</dbReference>
<reference evidence="11" key="1">
    <citation type="submission" date="2022-06" db="EMBL/GenBank/DDBJ databases">
        <title>Alkalicoccobacillus porphyridii sp. nov., isolated from a marine red alga, Porphyridium purpureum and reclassification of Shouchella plakortidis and Shouchella gibsonii as Alkalicoccobacillus plakortidis comb. nov. and Alkalicoccobacillus gibsonii comb. nov.</title>
        <authorList>
            <person name="Kim K.H."/>
            <person name="Lee J.K."/>
            <person name="Han D.M."/>
            <person name="Baek J.H."/>
            <person name="Jeon C.O."/>
        </authorList>
    </citation>
    <scope>NUCLEOTIDE SEQUENCE</scope>
    <source>
        <strain evidence="11">DSM 19153</strain>
    </source>
</reference>
<feature type="transmembrane region" description="Helical" evidence="9">
    <location>
        <begin position="50"/>
        <end position="66"/>
    </location>
</feature>
<dbReference type="Pfam" id="PF07730">
    <property type="entry name" value="HisKA_3"/>
    <property type="match status" value="1"/>
</dbReference>
<dbReference type="EMBL" id="JAMQJY010000002">
    <property type="protein sequence ID" value="MCM2676816.1"/>
    <property type="molecule type" value="Genomic_DNA"/>
</dbReference>
<dbReference type="Proteomes" id="UP001203665">
    <property type="component" value="Unassembled WGS sequence"/>
</dbReference>
<accession>A0ABT0XLM4</accession>
<proteinExistence type="predicted"/>
<keyword evidence="9" id="KW-0812">Transmembrane</keyword>
<name>A0ABT0XLM4_9BACI</name>
<evidence type="ECO:0000256" key="5">
    <source>
        <dbReference type="ARBA" id="ARBA00022741"/>
    </source>
</evidence>
<feature type="transmembrane region" description="Helical" evidence="9">
    <location>
        <begin position="117"/>
        <end position="135"/>
    </location>
</feature>
<evidence type="ECO:0000256" key="4">
    <source>
        <dbReference type="ARBA" id="ARBA00022679"/>
    </source>
</evidence>
<keyword evidence="3" id="KW-0597">Phosphoprotein</keyword>
<dbReference type="PANTHER" id="PTHR24421:SF10">
    <property type="entry name" value="NITRATE_NITRITE SENSOR PROTEIN NARQ"/>
    <property type="match status" value="1"/>
</dbReference>
<protein>
    <recommendedName>
        <fullName evidence="2">histidine kinase</fullName>
        <ecNumber evidence="2">2.7.13.3</ecNumber>
    </recommendedName>
</protein>
<evidence type="ECO:0000256" key="3">
    <source>
        <dbReference type="ARBA" id="ARBA00022553"/>
    </source>
</evidence>
<evidence type="ECO:0000259" key="10">
    <source>
        <dbReference type="Pfam" id="PF07730"/>
    </source>
</evidence>
<keyword evidence="5" id="KW-0547">Nucleotide-binding</keyword>
<keyword evidence="9" id="KW-0472">Membrane</keyword>
<organism evidence="11 12">
    <name type="scientific">Alkalicoccobacillus plakortidis</name>
    <dbReference type="NCBI Taxonomy" id="444060"/>
    <lineage>
        <taxon>Bacteria</taxon>
        <taxon>Bacillati</taxon>
        <taxon>Bacillota</taxon>
        <taxon>Bacilli</taxon>
        <taxon>Bacillales</taxon>
        <taxon>Bacillaceae</taxon>
        <taxon>Alkalicoccobacillus</taxon>
    </lineage>
</organism>
<dbReference type="PROSITE" id="PS51257">
    <property type="entry name" value="PROKAR_LIPOPROTEIN"/>
    <property type="match status" value="1"/>
</dbReference>
<dbReference type="RefSeq" id="WP_251609892.1">
    <property type="nucleotide sequence ID" value="NZ_JAMQJY010000002.1"/>
</dbReference>
<evidence type="ECO:0000256" key="8">
    <source>
        <dbReference type="ARBA" id="ARBA00023012"/>
    </source>
</evidence>
<comment type="caution">
    <text evidence="11">The sequence shown here is derived from an EMBL/GenBank/DDBJ whole genome shotgun (WGS) entry which is preliminary data.</text>
</comment>
<evidence type="ECO:0000313" key="11">
    <source>
        <dbReference type="EMBL" id="MCM2676816.1"/>
    </source>
</evidence>
<dbReference type="InterPro" id="IPR036890">
    <property type="entry name" value="HATPase_C_sf"/>
</dbReference>
<dbReference type="EC" id="2.7.13.3" evidence="2"/>
<evidence type="ECO:0000256" key="6">
    <source>
        <dbReference type="ARBA" id="ARBA00022777"/>
    </source>
</evidence>
<dbReference type="InterPro" id="IPR050482">
    <property type="entry name" value="Sensor_HK_TwoCompSys"/>
</dbReference>
<keyword evidence="4" id="KW-0808">Transferase</keyword>
<dbReference type="GO" id="GO:0016301">
    <property type="term" value="F:kinase activity"/>
    <property type="evidence" value="ECO:0007669"/>
    <property type="project" value="UniProtKB-KW"/>
</dbReference>
<comment type="catalytic activity">
    <reaction evidence="1">
        <text>ATP + protein L-histidine = ADP + protein N-phospho-L-histidine.</text>
        <dbReference type="EC" id="2.7.13.3"/>
    </reaction>
</comment>
<feature type="transmembrane region" description="Helical" evidence="9">
    <location>
        <begin position="72"/>
        <end position="87"/>
    </location>
</feature>
<keyword evidence="12" id="KW-1185">Reference proteome</keyword>
<evidence type="ECO:0000256" key="9">
    <source>
        <dbReference type="SAM" id="Phobius"/>
    </source>
</evidence>
<keyword evidence="9" id="KW-1133">Transmembrane helix</keyword>
<dbReference type="Gene3D" id="1.20.5.1930">
    <property type="match status" value="1"/>
</dbReference>
<keyword evidence="8" id="KW-0902">Two-component regulatory system</keyword>